<evidence type="ECO:0000313" key="2">
    <source>
        <dbReference type="Proteomes" id="UP001549145"/>
    </source>
</evidence>
<dbReference type="InterPro" id="IPR036291">
    <property type="entry name" value="NAD(P)-bd_dom_sf"/>
</dbReference>
<gene>
    <name evidence="1" type="ORF">ABID43_005208</name>
</gene>
<accession>A0ABV2LDH3</accession>
<keyword evidence="2" id="KW-1185">Reference proteome</keyword>
<dbReference type="SUPFAM" id="SSF51735">
    <property type="entry name" value="NAD(P)-binding Rossmann-fold domains"/>
    <property type="match status" value="1"/>
</dbReference>
<dbReference type="RefSeq" id="WP_238282461.1">
    <property type="nucleotide sequence ID" value="NZ_BPQL01000174.1"/>
</dbReference>
<reference evidence="1 2" key="1">
    <citation type="submission" date="2024-06" db="EMBL/GenBank/DDBJ databases">
        <title>Genomic Encyclopedia of Type Strains, Phase IV (KMG-IV): sequencing the most valuable type-strain genomes for metagenomic binning, comparative biology and taxonomic classification.</title>
        <authorList>
            <person name="Goeker M."/>
        </authorList>
    </citation>
    <scope>NUCLEOTIDE SEQUENCE [LARGE SCALE GENOMIC DNA]</scope>
    <source>
        <strain evidence="1 2">DSM 21331</strain>
    </source>
</reference>
<name>A0ABV2LDH3_9HYPH</name>
<dbReference type="EMBL" id="JBEPMM010000037">
    <property type="protein sequence ID" value="MET3695639.1"/>
    <property type="molecule type" value="Genomic_DNA"/>
</dbReference>
<dbReference type="Proteomes" id="UP001549145">
    <property type="component" value="Unassembled WGS sequence"/>
</dbReference>
<proteinExistence type="predicted"/>
<evidence type="ECO:0000313" key="1">
    <source>
        <dbReference type="EMBL" id="MET3695639.1"/>
    </source>
</evidence>
<sequence length="254" mass="28459">MMGRALIGHTGFVGTNLLAHGKYGALFNTANSRQMCGQHFKEVVCAGTSAIKWKANKDPVADWAGVSNLIENLEGVRADYFVLISTVDVYQNPINVTEMDFASEEGAAYGANRAKLERFIRERFKHHLIVRLPALYGVGLRKNAIYDLQNDNMVEKIDPLGSFQWYDVRRLEADLAAIRDQDLKLLNISAEPIEMREIGDRFFPGKLRAPDPTNAPVRYDMRTLHPTVLGGRGAYHFSRSQVLEGISSYLEAGR</sequence>
<comment type="caution">
    <text evidence="1">The sequence shown here is derived from an EMBL/GenBank/DDBJ whole genome shotgun (WGS) entry which is preliminary data.</text>
</comment>
<dbReference type="Gene3D" id="3.40.50.720">
    <property type="entry name" value="NAD(P)-binding Rossmann-like Domain"/>
    <property type="match status" value="1"/>
</dbReference>
<protein>
    <submittedName>
        <fullName evidence="1">Nucleoside-diphosphate-sugar epimerase</fullName>
    </submittedName>
</protein>
<organism evidence="1 2">
    <name type="scientific">Methylobacterium goesingense</name>
    <dbReference type="NCBI Taxonomy" id="243690"/>
    <lineage>
        <taxon>Bacteria</taxon>
        <taxon>Pseudomonadati</taxon>
        <taxon>Pseudomonadota</taxon>
        <taxon>Alphaproteobacteria</taxon>
        <taxon>Hyphomicrobiales</taxon>
        <taxon>Methylobacteriaceae</taxon>
        <taxon>Methylobacterium</taxon>
    </lineage>
</organism>